<proteinExistence type="predicted"/>
<keyword evidence="2" id="KW-1185">Reference proteome</keyword>
<accession>A0A9N9KEZ5</accession>
<feature type="non-terminal residue" evidence="1">
    <location>
        <position position="43"/>
    </location>
</feature>
<dbReference type="EMBL" id="CAJVPY010062362">
    <property type="protein sequence ID" value="CAG8822592.1"/>
    <property type="molecule type" value="Genomic_DNA"/>
</dbReference>
<sequence>GHQRAPLFDMIDLKNWVCDELHVMLRTTYQLFELFLSDLQRNG</sequence>
<dbReference type="Proteomes" id="UP000789405">
    <property type="component" value="Unassembled WGS sequence"/>
</dbReference>
<evidence type="ECO:0000313" key="1">
    <source>
        <dbReference type="EMBL" id="CAG8822592.1"/>
    </source>
</evidence>
<evidence type="ECO:0000313" key="2">
    <source>
        <dbReference type="Proteomes" id="UP000789405"/>
    </source>
</evidence>
<dbReference type="OrthoDB" id="2389739at2759"/>
<protein>
    <submittedName>
        <fullName evidence="1">24759_t:CDS:1</fullName>
    </submittedName>
</protein>
<comment type="caution">
    <text evidence="1">The sequence shown here is derived from an EMBL/GenBank/DDBJ whole genome shotgun (WGS) entry which is preliminary data.</text>
</comment>
<dbReference type="AlphaFoldDB" id="A0A9N9KEZ5"/>
<gene>
    <name evidence="1" type="ORF">DERYTH_LOCUS27331</name>
</gene>
<feature type="non-terminal residue" evidence="1">
    <location>
        <position position="1"/>
    </location>
</feature>
<name>A0A9N9KEZ5_9GLOM</name>
<reference evidence="1" key="1">
    <citation type="submission" date="2021-06" db="EMBL/GenBank/DDBJ databases">
        <authorList>
            <person name="Kallberg Y."/>
            <person name="Tangrot J."/>
            <person name="Rosling A."/>
        </authorList>
    </citation>
    <scope>NUCLEOTIDE SEQUENCE</scope>
    <source>
        <strain evidence="1">MA453B</strain>
    </source>
</reference>
<organism evidence="1 2">
    <name type="scientific">Dentiscutata erythropus</name>
    <dbReference type="NCBI Taxonomy" id="1348616"/>
    <lineage>
        <taxon>Eukaryota</taxon>
        <taxon>Fungi</taxon>
        <taxon>Fungi incertae sedis</taxon>
        <taxon>Mucoromycota</taxon>
        <taxon>Glomeromycotina</taxon>
        <taxon>Glomeromycetes</taxon>
        <taxon>Diversisporales</taxon>
        <taxon>Gigasporaceae</taxon>
        <taxon>Dentiscutata</taxon>
    </lineage>
</organism>